<dbReference type="EMBL" id="CP061828">
    <property type="protein sequence ID" value="QOD72108.1"/>
    <property type="molecule type" value="Genomic_DNA"/>
</dbReference>
<evidence type="ECO:0000313" key="3">
    <source>
        <dbReference type="Proteomes" id="UP000516672"/>
    </source>
</evidence>
<sequence>MSTFVFDCPACTARNSTFNVRDYYATKNDLTWNLFSVCRACNNCLIIKANVATDIIAGISKNPSPTEEDIDNIFKFVFQRLGYDDFHLNDLLHEFQYSPILADAESPPEHLPEEIESIFKEAAKCLSIGCFNAAGAMFRLCLDIVTKKIVEENEPLNPTSNDKKTIHNRLVWIFKNNILPSSLEDLSRCIKDDGNDAAHDGNLTKEDAEDLLDFSFILLERVYTEPYRIVAAEKRRASRRQR</sequence>
<gene>
    <name evidence="2" type="ORF">IC779_13545</name>
</gene>
<dbReference type="AlphaFoldDB" id="A0A2T5QVG3"/>
<proteinExistence type="predicted"/>
<reference evidence="3" key="2">
    <citation type="submission" date="2020-10" db="EMBL/GenBank/DDBJ databases">
        <title>Clinical and molecular characterization of Acinetobacter seifertii in Taiwan.</title>
        <authorList>
            <person name="Li L.-H."/>
            <person name="Yang Y.-S."/>
            <person name="Sun J.-R."/>
            <person name="Huang T.-W."/>
            <person name="Huang W.-C."/>
            <person name="Wang Y.-C."/>
            <person name="Kuo T.-H."/>
            <person name="Kuo S.-C."/>
            <person name="Chen T.-L."/>
        </authorList>
    </citation>
    <scope>NUCLEOTIDE SEQUENCE [LARGE SCALE GENOMIC DNA]</scope>
    <source>
        <strain evidence="3">AS42</strain>
    </source>
</reference>
<evidence type="ECO:0000313" key="2">
    <source>
        <dbReference type="EMBL" id="QOD72108.1"/>
    </source>
</evidence>
<dbReference type="Proteomes" id="UP000516672">
    <property type="component" value="Chromosome"/>
</dbReference>
<dbReference type="InterPro" id="IPR025285">
    <property type="entry name" value="DUF4145"/>
</dbReference>
<dbReference type="RefSeq" id="WP_107973339.1">
    <property type="nucleotide sequence ID" value="NZ_BKOK01000001.1"/>
</dbReference>
<feature type="domain" description="DUF4145" evidence="1">
    <location>
        <begin position="120"/>
        <end position="214"/>
    </location>
</feature>
<protein>
    <submittedName>
        <fullName evidence="2">DUF4145 domain-containing protein</fullName>
    </submittedName>
</protein>
<accession>A0A2T5QVG3</accession>
<evidence type="ECO:0000259" key="1">
    <source>
        <dbReference type="Pfam" id="PF13643"/>
    </source>
</evidence>
<reference evidence="2 3" key="1">
    <citation type="submission" date="2020-09" db="EMBL/GenBank/DDBJ databases">
        <authorList>
            <person name="Chen F.-J."/>
            <person name="Lee Y.-T."/>
        </authorList>
    </citation>
    <scope>NUCLEOTIDE SEQUENCE [LARGE SCALE GENOMIC DNA]</scope>
    <source>
        <strain evidence="2 3">AS42</strain>
    </source>
</reference>
<organism evidence="2 3">
    <name type="scientific">Acinetobacter seifertii</name>
    <dbReference type="NCBI Taxonomy" id="1530123"/>
    <lineage>
        <taxon>Bacteria</taxon>
        <taxon>Pseudomonadati</taxon>
        <taxon>Pseudomonadota</taxon>
        <taxon>Gammaproteobacteria</taxon>
        <taxon>Moraxellales</taxon>
        <taxon>Moraxellaceae</taxon>
        <taxon>Acinetobacter</taxon>
        <taxon>Acinetobacter calcoaceticus/baumannii complex</taxon>
    </lineage>
</organism>
<name>A0A2T5QVG3_9GAMM</name>
<dbReference type="Pfam" id="PF13643">
    <property type="entry name" value="DUF4145"/>
    <property type="match status" value="1"/>
</dbReference>